<accession>A0ABS7EIB0</accession>
<feature type="signal peptide" evidence="1">
    <location>
        <begin position="1"/>
        <end position="20"/>
    </location>
</feature>
<name>A0ABS7EIB0_9GAMM</name>
<gene>
    <name evidence="3" type="ORF">K0504_13635</name>
</gene>
<dbReference type="InterPro" id="IPR014635">
    <property type="entry name" value="A_amylase_MalS"/>
</dbReference>
<dbReference type="EMBL" id="JAHZSS010000018">
    <property type="protein sequence ID" value="MBW8192079.1"/>
    <property type="molecule type" value="Genomic_DNA"/>
</dbReference>
<keyword evidence="1" id="KW-0732">Signal</keyword>
<dbReference type="PANTHER" id="PTHR10357">
    <property type="entry name" value="ALPHA-AMYLASE FAMILY MEMBER"/>
    <property type="match status" value="1"/>
</dbReference>
<dbReference type="RefSeq" id="WP_220104713.1">
    <property type="nucleotide sequence ID" value="NZ_JAHZSS010000018.1"/>
</dbReference>
<dbReference type="NCBIfam" id="NF007052">
    <property type="entry name" value="PRK09505.1-2"/>
    <property type="match status" value="1"/>
</dbReference>
<feature type="domain" description="Glycosyl hydrolase family 13 catalytic" evidence="2">
    <location>
        <begin position="215"/>
        <end position="670"/>
    </location>
</feature>
<keyword evidence="3" id="KW-0326">Glycosidase</keyword>
<dbReference type="Gene3D" id="3.20.20.80">
    <property type="entry name" value="Glycosidases"/>
    <property type="match status" value="2"/>
</dbReference>
<dbReference type="GO" id="GO:0004556">
    <property type="term" value="F:alpha-amylase activity"/>
    <property type="evidence" value="ECO:0007669"/>
    <property type="project" value="UniProtKB-EC"/>
</dbReference>
<keyword evidence="3" id="KW-0378">Hydrolase</keyword>
<sequence>MQIFRLLGLFLTFAAMSACSGLHPSDVLYLKGSMNNWNTNDPLILDNGVHQIDITLAKGQHQFQIANSDNQCGSRFGAVTKDRLKLNRDYTTNACADEAAFELKVFRQASYRIALDTTQTPAQLRISLTPKATLPIAAAKPQVCPSWDGSAVTIDVSQAFTDGETVRDFYSGQLAAVQHGKLTMTPAPNSDGLLLLEKADHQASAFSWDNASVYFVMTDRFYNGDASNDNSYGRMSDGEKEIGTFHGGDLKGLTEKLDYIADLGMTAIWITAPYEQIHGWVGGGNSGDFKHYAYHGYYALDFTKLDANMGTEDDLRTFVDSAHQRGIRVIFDVVMNHTGYATLADMQQYDFGGFYDKNQSVSTLLGTDNWTDWQPKSHQSWHDFNHTVDFTHSNWMNWWGKQWIRTDIADYDNPGYDERTKSLAYLPDFKTESTEIVDLPVFFRNKPDTNAVSIEGYTVRDYLVHWLTDWVEEYGIDGFRIDTAKHVELEAWQALKEQATQALANWKQANPEKALDDAPFWMTGEVWAHGITRSNYFDAGFDSVINFDFQNEEATKAMACLADADTLFSQYAKAINQDPSFNVLSYISSHDTKLFFGSHSKTLRQQQAIAAPLLLLPGAVQVYYGDESAREFGPTGSDPHQGTRSDMNWNQMTGKRAELLAHWQKIAQFRKRHEAIGAGSHQKISDAPYAFKRTKGDDTAVVVWAGKN</sequence>
<dbReference type="PIRSF" id="PIRSF036917">
    <property type="entry name" value="Alph_amls_MalS"/>
    <property type="match status" value="1"/>
</dbReference>
<proteinExistence type="predicted"/>
<evidence type="ECO:0000313" key="4">
    <source>
        <dbReference type="Proteomes" id="UP001166251"/>
    </source>
</evidence>
<evidence type="ECO:0000256" key="1">
    <source>
        <dbReference type="SAM" id="SignalP"/>
    </source>
</evidence>
<dbReference type="Pfam" id="PF00128">
    <property type="entry name" value="Alpha-amylase"/>
    <property type="match status" value="1"/>
</dbReference>
<evidence type="ECO:0000313" key="3">
    <source>
        <dbReference type="EMBL" id="MBW8192079.1"/>
    </source>
</evidence>
<feature type="chain" id="PRO_5045482630" evidence="1">
    <location>
        <begin position="21"/>
        <end position="708"/>
    </location>
</feature>
<keyword evidence="4" id="KW-1185">Reference proteome</keyword>
<dbReference type="Proteomes" id="UP001166251">
    <property type="component" value="Unassembled WGS sequence"/>
</dbReference>
<dbReference type="InterPro" id="IPR006047">
    <property type="entry name" value="GH13_cat_dom"/>
</dbReference>
<dbReference type="PANTHER" id="PTHR10357:SF209">
    <property type="entry name" value="PERIPLASMIC ALPHA-AMYLASE"/>
    <property type="match status" value="1"/>
</dbReference>
<dbReference type="SUPFAM" id="SSF51445">
    <property type="entry name" value="(Trans)glycosidases"/>
    <property type="match status" value="1"/>
</dbReference>
<organism evidence="3 4">
    <name type="scientific">Neiella holothuriorum</name>
    <dbReference type="NCBI Taxonomy" id="2870530"/>
    <lineage>
        <taxon>Bacteria</taxon>
        <taxon>Pseudomonadati</taxon>
        <taxon>Pseudomonadota</taxon>
        <taxon>Gammaproteobacteria</taxon>
        <taxon>Alteromonadales</taxon>
        <taxon>Echinimonadaceae</taxon>
        <taxon>Neiella</taxon>
    </lineage>
</organism>
<dbReference type="EC" id="3.2.1.1" evidence="3"/>
<protein>
    <submittedName>
        <fullName evidence="3">Alpha-amylase</fullName>
        <ecNumber evidence="3">3.2.1.1</ecNumber>
    </submittedName>
</protein>
<dbReference type="NCBIfam" id="NF007060">
    <property type="entry name" value="PRK09505.2-5"/>
    <property type="match status" value="1"/>
</dbReference>
<dbReference type="InterPro" id="IPR017853">
    <property type="entry name" value="GH"/>
</dbReference>
<dbReference type="SMART" id="SM00642">
    <property type="entry name" value="Aamy"/>
    <property type="match status" value="1"/>
</dbReference>
<evidence type="ECO:0000259" key="2">
    <source>
        <dbReference type="SMART" id="SM00642"/>
    </source>
</evidence>
<reference evidence="3" key="1">
    <citation type="submission" date="2021-07" db="EMBL/GenBank/DDBJ databases">
        <title>Neiella marina sp. nov., isolated from the intestinal content of sea cucumber Apostichopus japonicus.</title>
        <authorList>
            <person name="Bai X."/>
        </authorList>
    </citation>
    <scope>NUCLEOTIDE SEQUENCE</scope>
    <source>
        <strain evidence="3">126</strain>
    </source>
</reference>
<comment type="caution">
    <text evidence="3">The sequence shown here is derived from an EMBL/GenBank/DDBJ whole genome shotgun (WGS) entry which is preliminary data.</text>
</comment>
<dbReference type="PROSITE" id="PS51257">
    <property type="entry name" value="PROKAR_LIPOPROTEIN"/>
    <property type="match status" value="1"/>
</dbReference>